<proteinExistence type="predicted"/>
<keyword evidence="3" id="KW-1185">Reference proteome</keyword>
<protein>
    <submittedName>
        <fullName evidence="2">Uncharacterized protein</fullName>
    </submittedName>
</protein>
<evidence type="ECO:0000256" key="1">
    <source>
        <dbReference type="SAM" id="MobiDB-lite"/>
    </source>
</evidence>
<accession>A0A6G1HU66</accession>
<feature type="compositionally biased region" description="Basic and acidic residues" evidence="1">
    <location>
        <begin position="107"/>
        <end position="124"/>
    </location>
</feature>
<evidence type="ECO:0000313" key="2">
    <source>
        <dbReference type="EMBL" id="KAF2399542.1"/>
    </source>
</evidence>
<dbReference type="AlphaFoldDB" id="A0A6G1HU66"/>
<dbReference type="Proteomes" id="UP000799640">
    <property type="component" value="Unassembled WGS sequence"/>
</dbReference>
<gene>
    <name evidence="2" type="ORF">EJ06DRAFT_56265</name>
</gene>
<sequence length="135" mass="15723">MSNADALANRTTPPSPLRCLTYTLRTHSSRARYTMQQNTEATQKQQRREAQQRAPIHEEKQKDKQNRRNTPLPGSNIPRMHMRKEKNKPPSVKTKPRCSCSPTVRYHGAETKMREGEGERERSFRLHPSFVPVEE</sequence>
<dbReference type="EMBL" id="ML996697">
    <property type="protein sequence ID" value="KAF2399542.1"/>
    <property type="molecule type" value="Genomic_DNA"/>
</dbReference>
<name>A0A6G1HU66_9PEZI</name>
<reference evidence="2" key="1">
    <citation type="journal article" date="2020" name="Stud. Mycol.">
        <title>101 Dothideomycetes genomes: a test case for predicting lifestyles and emergence of pathogens.</title>
        <authorList>
            <person name="Haridas S."/>
            <person name="Albert R."/>
            <person name="Binder M."/>
            <person name="Bloem J."/>
            <person name="Labutti K."/>
            <person name="Salamov A."/>
            <person name="Andreopoulos B."/>
            <person name="Baker S."/>
            <person name="Barry K."/>
            <person name="Bills G."/>
            <person name="Bluhm B."/>
            <person name="Cannon C."/>
            <person name="Castanera R."/>
            <person name="Culley D."/>
            <person name="Daum C."/>
            <person name="Ezra D."/>
            <person name="Gonzalez J."/>
            <person name="Henrissat B."/>
            <person name="Kuo A."/>
            <person name="Liang C."/>
            <person name="Lipzen A."/>
            <person name="Lutzoni F."/>
            <person name="Magnuson J."/>
            <person name="Mondo S."/>
            <person name="Nolan M."/>
            <person name="Ohm R."/>
            <person name="Pangilinan J."/>
            <person name="Park H.-J."/>
            <person name="Ramirez L."/>
            <person name="Alfaro M."/>
            <person name="Sun H."/>
            <person name="Tritt A."/>
            <person name="Yoshinaga Y."/>
            <person name="Zwiers L.-H."/>
            <person name="Turgeon B."/>
            <person name="Goodwin S."/>
            <person name="Spatafora J."/>
            <person name="Crous P."/>
            <person name="Grigoriev I."/>
        </authorList>
    </citation>
    <scope>NUCLEOTIDE SEQUENCE</scope>
    <source>
        <strain evidence="2">CBS 262.69</strain>
    </source>
</reference>
<feature type="region of interest" description="Disordered" evidence="1">
    <location>
        <begin position="1"/>
        <end position="135"/>
    </location>
</feature>
<organism evidence="2 3">
    <name type="scientific">Trichodelitschia bisporula</name>
    <dbReference type="NCBI Taxonomy" id="703511"/>
    <lineage>
        <taxon>Eukaryota</taxon>
        <taxon>Fungi</taxon>
        <taxon>Dikarya</taxon>
        <taxon>Ascomycota</taxon>
        <taxon>Pezizomycotina</taxon>
        <taxon>Dothideomycetes</taxon>
        <taxon>Dothideomycetes incertae sedis</taxon>
        <taxon>Phaeotrichales</taxon>
        <taxon>Phaeotrichaceae</taxon>
        <taxon>Trichodelitschia</taxon>
    </lineage>
</organism>
<feature type="compositionally biased region" description="Basic and acidic residues" evidence="1">
    <location>
        <begin position="46"/>
        <end position="66"/>
    </location>
</feature>
<evidence type="ECO:0000313" key="3">
    <source>
        <dbReference type="Proteomes" id="UP000799640"/>
    </source>
</evidence>